<evidence type="ECO:0000313" key="2">
    <source>
        <dbReference type="EMBL" id="KAG0581058.1"/>
    </source>
</evidence>
<reference evidence="2" key="1">
    <citation type="submission" date="2020-06" db="EMBL/GenBank/DDBJ databases">
        <title>WGS assembly of Ceratodon purpureus strain R40.</title>
        <authorList>
            <person name="Carey S.B."/>
            <person name="Jenkins J."/>
            <person name="Shu S."/>
            <person name="Lovell J.T."/>
            <person name="Sreedasyam A."/>
            <person name="Maumus F."/>
            <person name="Tiley G.P."/>
            <person name="Fernandez-Pozo N."/>
            <person name="Barry K."/>
            <person name="Chen C."/>
            <person name="Wang M."/>
            <person name="Lipzen A."/>
            <person name="Daum C."/>
            <person name="Saski C.A."/>
            <person name="Payton A.C."/>
            <person name="Mcbreen J.C."/>
            <person name="Conrad R.E."/>
            <person name="Kollar L.M."/>
            <person name="Olsson S."/>
            <person name="Huttunen S."/>
            <person name="Landis J.B."/>
            <person name="Wickett N.J."/>
            <person name="Johnson M.G."/>
            <person name="Rensing S.A."/>
            <person name="Grimwood J."/>
            <person name="Schmutz J."/>
            <person name="Mcdaniel S.F."/>
        </authorList>
    </citation>
    <scope>NUCLEOTIDE SEQUENCE</scope>
    <source>
        <strain evidence="2">R40</strain>
    </source>
</reference>
<evidence type="ECO:0000313" key="3">
    <source>
        <dbReference type="Proteomes" id="UP000822688"/>
    </source>
</evidence>
<dbReference type="AlphaFoldDB" id="A0A8T0IEY4"/>
<dbReference type="EMBL" id="CM026424">
    <property type="protein sequence ID" value="KAG0581058.1"/>
    <property type="molecule type" value="Genomic_DNA"/>
</dbReference>
<accession>A0A8T0IEY4</accession>
<name>A0A8T0IEY4_CERPU</name>
<feature type="region of interest" description="Disordered" evidence="1">
    <location>
        <begin position="1"/>
        <end position="24"/>
    </location>
</feature>
<gene>
    <name evidence="2" type="ORF">KC19_4G221300</name>
</gene>
<sequence length="184" mass="20679">MAARSTRRPLFTITSSTSTDPMSGILQRNRHRRSRRSLKIQIPPLARLTRAPRYAPLRQALDDNNTNSVPIVLETSPFGISNCVILSGAWITRGRRRAALPLHIEHFHIPAIATMLYITFTAATLPPCPSSLSRITNMCRSFIAVTATMRSFSLVCKRLPPSALFRLLFHRCYKFSDSSSDKPL</sequence>
<organism evidence="2 3">
    <name type="scientific">Ceratodon purpureus</name>
    <name type="common">Fire moss</name>
    <name type="synonym">Dicranum purpureum</name>
    <dbReference type="NCBI Taxonomy" id="3225"/>
    <lineage>
        <taxon>Eukaryota</taxon>
        <taxon>Viridiplantae</taxon>
        <taxon>Streptophyta</taxon>
        <taxon>Embryophyta</taxon>
        <taxon>Bryophyta</taxon>
        <taxon>Bryophytina</taxon>
        <taxon>Bryopsida</taxon>
        <taxon>Dicranidae</taxon>
        <taxon>Pseudoditrichales</taxon>
        <taxon>Ditrichaceae</taxon>
        <taxon>Ceratodon</taxon>
    </lineage>
</organism>
<feature type="compositionally biased region" description="Polar residues" evidence="1">
    <location>
        <begin position="12"/>
        <end position="21"/>
    </location>
</feature>
<dbReference type="Proteomes" id="UP000822688">
    <property type="component" value="Chromosome 4"/>
</dbReference>
<evidence type="ECO:0000256" key="1">
    <source>
        <dbReference type="SAM" id="MobiDB-lite"/>
    </source>
</evidence>
<keyword evidence="3" id="KW-1185">Reference proteome</keyword>
<proteinExistence type="predicted"/>
<comment type="caution">
    <text evidence="2">The sequence shown here is derived from an EMBL/GenBank/DDBJ whole genome shotgun (WGS) entry which is preliminary data.</text>
</comment>
<protein>
    <submittedName>
        <fullName evidence="2">Uncharacterized protein</fullName>
    </submittedName>
</protein>